<feature type="domain" description="Peptidase M13 N-terminal" evidence="10">
    <location>
        <begin position="41"/>
        <end position="415"/>
    </location>
</feature>
<dbReference type="GO" id="GO:0046872">
    <property type="term" value="F:metal ion binding"/>
    <property type="evidence" value="ECO:0007669"/>
    <property type="project" value="UniProtKB-KW"/>
</dbReference>
<keyword evidence="4" id="KW-0479">Metal-binding</keyword>
<keyword evidence="12" id="KW-1185">Reference proteome</keyword>
<dbReference type="Pfam" id="PF05649">
    <property type="entry name" value="Peptidase_M13_N"/>
    <property type="match status" value="1"/>
</dbReference>
<evidence type="ECO:0000256" key="4">
    <source>
        <dbReference type="ARBA" id="ARBA00022723"/>
    </source>
</evidence>
<dbReference type="GO" id="GO:0004222">
    <property type="term" value="F:metalloendopeptidase activity"/>
    <property type="evidence" value="ECO:0007669"/>
    <property type="project" value="InterPro"/>
</dbReference>
<evidence type="ECO:0000256" key="5">
    <source>
        <dbReference type="ARBA" id="ARBA00022801"/>
    </source>
</evidence>
<dbReference type="InterPro" id="IPR000718">
    <property type="entry name" value="Peptidase_M13"/>
</dbReference>
<dbReference type="Pfam" id="PF01431">
    <property type="entry name" value="Peptidase_M13"/>
    <property type="match status" value="1"/>
</dbReference>
<dbReference type="PRINTS" id="PR00786">
    <property type="entry name" value="NEPRILYSIN"/>
</dbReference>
<evidence type="ECO:0000256" key="7">
    <source>
        <dbReference type="ARBA" id="ARBA00023049"/>
    </source>
</evidence>
<proteinExistence type="inferred from homology"/>
<protein>
    <submittedName>
        <fullName evidence="11">M13 family peptidase</fullName>
    </submittedName>
</protein>
<evidence type="ECO:0000313" key="12">
    <source>
        <dbReference type="Proteomes" id="UP000433309"/>
    </source>
</evidence>
<dbReference type="PROSITE" id="PS51885">
    <property type="entry name" value="NEPRILYSIN"/>
    <property type="match status" value="1"/>
</dbReference>
<comment type="caution">
    <text evidence="11">The sequence shown here is derived from an EMBL/GenBank/DDBJ whole genome shotgun (WGS) entry which is preliminary data.</text>
</comment>
<name>A0A6I2KV33_9BURK</name>
<evidence type="ECO:0000256" key="6">
    <source>
        <dbReference type="ARBA" id="ARBA00022833"/>
    </source>
</evidence>
<organism evidence="11 12">
    <name type="scientific">Duganella guangzhouensis</name>
    <dbReference type="NCBI Taxonomy" id="2666084"/>
    <lineage>
        <taxon>Bacteria</taxon>
        <taxon>Pseudomonadati</taxon>
        <taxon>Pseudomonadota</taxon>
        <taxon>Betaproteobacteria</taxon>
        <taxon>Burkholderiales</taxon>
        <taxon>Oxalobacteraceae</taxon>
        <taxon>Telluria group</taxon>
        <taxon>Duganella</taxon>
    </lineage>
</organism>
<comment type="cofactor">
    <cofactor evidence="1">
        <name>Zn(2+)</name>
        <dbReference type="ChEBI" id="CHEBI:29105"/>
    </cofactor>
</comment>
<dbReference type="Proteomes" id="UP000433309">
    <property type="component" value="Unassembled WGS sequence"/>
</dbReference>
<evidence type="ECO:0000256" key="3">
    <source>
        <dbReference type="ARBA" id="ARBA00022670"/>
    </source>
</evidence>
<keyword evidence="5" id="KW-0378">Hydrolase</keyword>
<evidence type="ECO:0000256" key="1">
    <source>
        <dbReference type="ARBA" id="ARBA00001947"/>
    </source>
</evidence>
<dbReference type="CDD" id="cd08662">
    <property type="entry name" value="M13"/>
    <property type="match status" value="1"/>
</dbReference>
<gene>
    <name evidence="11" type="ORF">GJ699_06155</name>
</gene>
<dbReference type="SUPFAM" id="SSF55486">
    <property type="entry name" value="Metalloproteases ('zincins'), catalytic domain"/>
    <property type="match status" value="1"/>
</dbReference>
<dbReference type="GO" id="GO:0016485">
    <property type="term" value="P:protein processing"/>
    <property type="evidence" value="ECO:0007669"/>
    <property type="project" value="TreeGrafter"/>
</dbReference>
<dbReference type="GO" id="GO:0005886">
    <property type="term" value="C:plasma membrane"/>
    <property type="evidence" value="ECO:0007669"/>
    <property type="project" value="TreeGrafter"/>
</dbReference>
<dbReference type="InterPro" id="IPR042089">
    <property type="entry name" value="Peptidase_M13_dom_2"/>
</dbReference>
<evidence type="ECO:0000256" key="8">
    <source>
        <dbReference type="SAM" id="SignalP"/>
    </source>
</evidence>
<feature type="domain" description="Peptidase M13 C-terminal" evidence="9">
    <location>
        <begin position="469"/>
        <end position="670"/>
    </location>
</feature>
<keyword evidence="3" id="KW-0645">Protease</keyword>
<dbReference type="EMBL" id="WKJK01000003">
    <property type="protein sequence ID" value="MRW89561.1"/>
    <property type="molecule type" value="Genomic_DNA"/>
</dbReference>
<dbReference type="InterPro" id="IPR018497">
    <property type="entry name" value="Peptidase_M13_C"/>
</dbReference>
<reference evidence="11 12" key="1">
    <citation type="submission" date="2019-11" db="EMBL/GenBank/DDBJ databases">
        <title>Novel species isolated from a subtropical stream in China.</title>
        <authorList>
            <person name="Lu H."/>
        </authorList>
    </citation>
    <scope>NUCLEOTIDE SEQUENCE [LARGE SCALE GENOMIC DNA]</scope>
    <source>
        <strain evidence="11 12">FT80W</strain>
    </source>
</reference>
<dbReference type="InterPro" id="IPR024079">
    <property type="entry name" value="MetalloPept_cat_dom_sf"/>
</dbReference>
<keyword evidence="8" id="KW-0732">Signal</keyword>
<feature type="signal peptide" evidence="8">
    <location>
        <begin position="1"/>
        <end position="22"/>
    </location>
</feature>
<dbReference type="AlphaFoldDB" id="A0A6I2KV33"/>
<dbReference type="RefSeq" id="WP_154374199.1">
    <property type="nucleotide sequence ID" value="NZ_WKJK01000003.1"/>
</dbReference>
<dbReference type="Gene3D" id="1.10.1380.10">
    <property type="entry name" value="Neutral endopeptidase , domain2"/>
    <property type="match status" value="1"/>
</dbReference>
<dbReference type="PANTHER" id="PTHR11733:SF167">
    <property type="entry name" value="FI17812P1-RELATED"/>
    <property type="match status" value="1"/>
</dbReference>
<dbReference type="PANTHER" id="PTHR11733">
    <property type="entry name" value="ZINC METALLOPROTEASE FAMILY M13 NEPRILYSIN-RELATED"/>
    <property type="match status" value="1"/>
</dbReference>
<keyword evidence="7" id="KW-0482">Metalloprotease</keyword>
<dbReference type="InterPro" id="IPR008753">
    <property type="entry name" value="Peptidase_M13_N"/>
</dbReference>
<keyword evidence="6" id="KW-0862">Zinc</keyword>
<evidence type="ECO:0000259" key="9">
    <source>
        <dbReference type="Pfam" id="PF01431"/>
    </source>
</evidence>
<evidence type="ECO:0000259" key="10">
    <source>
        <dbReference type="Pfam" id="PF05649"/>
    </source>
</evidence>
<comment type="similarity">
    <text evidence="2">Belongs to the peptidase M13 family.</text>
</comment>
<evidence type="ECO:0000256" key="2">
    <source>
        <dbReference type="ARBA" id="ARBA00007357"/>
    </source>
</evidence>
<feature type="chain" id="PRO_5026312912" evidence="8">
    <location>
        <begin position="23"/>
        <end position="674"/>
    </location>
</feature>
<accession>A0A6I2KV33</accession>
<sequence length="674" mass="75218">MSTSRLAALLIPFLFSLTPAVAGPIVSGIYANDLDRSVRAQDDFYRYAVGGWVARVESPAWMPGWDTNRELQLNVYQAINDDLKNMRVQPSLKPVERKLADLYASYMDESGIDSRGLAPLQRYLDAIDRIHNPADVARVLGQMSAYGLDVGMGVWVHPDDQDPSRYLADFVQADLGLPGRDYYLSDEPRFSSVRAAYLRHIERVLALAGSADPGADAKAVVDLETSLAQAQWTETATRVPGATSHRFSRAQLADIAPGLDLRTYSDALGIPAEAQYFNLSQPSFYAAYGDQLTTTPLPVWQAYLRLRLLDYVARMLPAPFRNEADRFFSMELRGATASRPRWIRAVGFVDDTMGDALGQIYVDKHFPPAAEQHAHAILDNVVAAFRQRINKSTWLSAASRKGALEKLDHLVIRMGSSRQVRDYANLTTSASDPAGNWLRARGWQVARDMEKMLKPVNRDEWSMTPQAVNGYYSVSRNQVVLPAALIQPPYFQADADDAANYGALGWFIAHELSHAFDRAGSRYDGEGRRVEWMTPTDRTEFERRAQVIVAQYSQYAIAPGKFLNGELSVGENIADITGLSVAYDAYHLSLRGRKAPKLDGLSGDQRFFLAFGRIWAAEKINSDKRINEALADTHAPESFRVFGAVRNNDAFYKAFNVKPSDAVFLPKQARIQIW</sequence>
<dbReference type="Gene3D" id="3.40.390.10">
    <property type="entry name" value="Collagenase (Catalytic Domain)"/>
    <property type="match status" value="1"/>
</dbReference>
<evidence type="ECO:0000313" key="11">
    <source>
        <dbReference type="EMBL" id="MRW89561.1"/>
    </source>
</evidence>